<gene>
    <name evidence="2" type="ORF">AWR43_033</name>
</gene>
<geneLocation type="mitochondrion" evidence="2"/>
<sequence>MNNLAHLVLGIKNYWVKFAKNGNVQDNCLNIEQKLRSTGGSKTLLSRAQNFLTITDLEAKYPETSHNTPQAHYFQSRRTNNLIVPNDISLTIPKGGYDSQWEIPNLCKPFQFVGSSAVHKLEWPSGSIHFQWKKSAYVELLNNYTSSCPGGSGLLEDLQLPTPGEIEQISDHLKKHEKPKGEDEFGYYLAGLIEGGGYFGNQLLEILFFEKDVTLAYYIKKRIGYGSVYYIREKRACKYVLRHRAGFKYVLDLVNGKFLTYLKINQLLRYDYAEKFLKQTQLPPLKLGTSQAGPMGIILGLDKQFKKFSLTCETKANLCKDCNYILAGAALLEHKPKGFCLEAQNWLPQHCGRCTQNHWKGLILPPANFSLMTNHYLAGFTDLDGYFGISTPKELFPTWVADKLQSSSWKKSKIGFSVRLRFVLGQKDPTVLQKVKSEFGGSLYHYKSPLLDNYLLELSTYGENLKVIEYFDKFNLNSSKHLAFFKWRKTYRIVQRKEYLKIKGLLKIKSLGKSISELLK</sequence>
<dbReference type="InterPro" id="IPR004860">
    <property type="entry name" value="LAGLIDADG_dom"/>
</dbReference>
<dbReference type="GeneID" id="27074554"/>
<evidence type="ECO:0000313" key="2">
    <source>
        <dbReference type="EMBL" id="AMO66526.1"/>
    </source>
</evidence>
<name>A0A140IMW8_9PEZI</name>
<dbReference type="PANTHER" id="PTHR36181:SF3">
    <property type="entry name" value="INTRON-ENCODED DNA ENDONUCLEASE AI5 BETA"/>
    <property type="match status" value="1"/>
</dbReference>
<dbReference type="InterPro" id="IPR051289">
    <property type="entry name" value="LAGLIDADG_Endonuclease"/>
</dbReference>
<dbReference type="RefSeq" id="YP_009240554.1">
    <property type="nucleotide sequence ID" value="NC_029745.1"/>
</dbReference>
<keyword evidence="2" id="KW-0540">Nuclease</keyword>
<dbReference type="PANTHER" id="PTHR36181">
    <property type="entry name" value="INTRON-ENCODED ENDONUCLEASE AI3-RELATED"/>
    <property type="match status" value="1"/>
</dbReference>
<dbReference type="GO" id="GO:0005739">
    <property type="term" value="C:mitochondrion"/>
    <property type="evidence" value="ECO:0007669"/>
    <property type="project" value="UniProtKB-ARBA"/>
</dbReference>
<keyword evidence="2" id="KW-0496">Mitochondrion</keyword>
<protein>
    <submittedName>
        <fullName evidence="2">LAGLIDADG endonuclease</fullName>
    </submittedName>
</protein>
<keyword evidence="2" id="KW-0255">Endonuclease</keyword>
<feature type="domain" description="Homing endonuclease LAGLIDADG" evidence="1">
    <location>
        <begin position="377"/>
        <end position="491"/>
    </location>
</feature>
<reference evidence="2" key="1">
    <citation type="journal article" date="2016" name="Genome Announc.">
        <title>Complete Mitochondrial Genome Sequence of the Pezizomycete Pyronema confluens.</title>
        <authorList>
            <person name="Nowrousian M."/>
        </authorList>
    </citation>
    <scope>NUCLEOTIDE SEQUENCE</scope>
    <source>
        <strain evidence="2">CBS 100304</strain>
    </source>
</reference>
<organism evidence="2">
    <name type="scientific">Pyronema omphalodes</name>
    <dbReference type="NCBI Taxonomy" id="337075"/>
    <lineage>
        <taxon>Eukaryota</taxon>
        <taxon>Fungi</taxon>
        <taxon>Dikarya</taxon>
        <taxon>Ascomycota</taxon>
        <taxon>Pezizomycotina</taxon>
        <taxon>Pezizomycetes</taxon>
        <taxon>Pezizales</taxon>
        <taxon>Pyronemataceae</taxon>
        <taxon>Pyronema</taxon>
    </lineage>
</organism>
<dbReference type="GO" id="GO:0004519">
    <property type="term" value="F:endonuclease activity"/>
    <property type="evidence" value="ECO:0007669"/>
    <property type="project" value="UniProtKB-KW"/>
</dbReference>
<keyword evidence="2" id="KW-0378">Hydrolase</keyword>
<dbReference type="AlphaFoldDB" id="A0A140IMW8"/>
<dbReference type="Pfam" id="PF00961">
    <property type="entry name" value="LAGLIDADG_1"/>
    <property type="match status" value="1"/>
</dbReference>
<dbReference type="SUPFAM" id="SSF55608">
    <property type="entry name" value="Homing endonucleases"/>
    <property type="match status" value="2"/>
</dbReference>
<dbReference type="InterPro" id="IPR027434">
    <property type="entry name" value="Homing_endonucl"/>
</dbReference>
<dbReference type="EMBL" id="KU707476">
    <property type="protein sequence ID" value="AMO66526.1"/>
    <property type="molecule type" value="Genomic_DNA"/>
</dbReference>
<accession>A0A140IMW8</accession>
<dbReference type="Gene3D" id="3.10.28.10">
    <property type="entry name" value="Homing endonucleases"/>
    <property type="match status" value="2"/>
</dbReference>
<evidence type="ECO:0000259" key="1">
    <source>
        <dbReference type="Pfam" id="PF00961"/>
    </source>
</evidence>
<proteinExistence type="predicted"/>